<reference evidence="1 2" key="1">
    <citation type="submission" date="2023-09" db="EMBL/GenBank/DDBJ databases">
        <title>Genome completion map analysis of the actinomycetes C11-1.</title>
        <authorList>
            <person name="Qin P."/>
            <person name="Guan P."/>
        </authorList>
    </citation>
    <scope>NUCLEOTIDE SEQUENCE [LARGE SCALE GENOMIC DNA]</scope>
    <source>
        <strain evidence="1 2">C11-1</strain>
    </source>
</reference>
<dbReference type="EMBL" id="CP134500">
    <property type="protein sequence ID" value="WNF31079.1"/>
    <property type="molecule type" value="Genomic_DNA"/>
</dbReference>
<accession>A0ABY9W6G8</accession>
<dbReference type="Proteomes" id="UP001303236">
    <property type="component" value="Chromosome"/>
</dbReference>
<name>A0ABY9W6G8_9ACTN</name>
<organism evidence="1 2">
    <name type="scientific">Streptomyces durocortorensis</name>
    <dbReference type="NCBI Taxonomy" id="2811104"/>
    <lineage>
        <taxon>Bacteria</taxon>
        <taxon>Bacillati</taxon>
        <taxon>Actinomycetota</taxon>
        <taxon>Actinomycetes</taxon>
        <taxon>Kitasatosporales</taxon>
        <taxon>Streptomycetaceae</taxon>
        <taxon>Streptomyces</taxon>
    </lineage>
</organism>
<gene>
    <name evidence="1" type="ORF">RI138_31985</name>
</gene>
<keyword evidence="2" id="KW-1185">Reference proteome</keyword>
<evidence type="ECO:0000313" key="1">
    <source>
        <dbReference type="EMBL" id="WNF31079.1"/>
    </source>
</evidence>
<proteinExistence type="predicted"/>
<protein>
    <submittedName>
        <fullName evidence="1">Uncharacterized protein</fullName>
    </submittedName>
</protein>
<sequence>MHVADDGLIERKITFAYAFRMRCGICRQTSVLSGSDYLRLEDGNGACMPCDQCGGSIRFGPRTASIRDPDDPALDDSMVSRLSWYHTSTYEDWPSSAYERDMRKKYSIDHVRALMGGPEPYLQVQLGKAFHLGTYEAAIENMYRRMRDQDDEHSAFYLHRVHLNVPPGRIDPDFRDENDEPAADISNNDLDSLGLDAVRYLNVWEASGSISLAVRPHVIDGIQTVPVPGVHVSEGGL</sequence>
<evidence type="ECO:0000313" key="2">
    <source>
        <dbReference type="Proteomes" id="UP001303236"/>
    </source>
</evidence>